<evidence type="ECO:0000313" key="4">
    <source>
        <dbReference type="Proteomes" id="UP000509510"/>
    </source>
</evidence>
<dbReference type="Pfam" id="PF04199">
    <property type="entry name" value="Cyclase"/>
    <property type="match status" value="1"/>
</dbReference>
<dbReference type="Proteomes" id="UP000509510">
    <property type="component" value="Chromosome II"/>
</dbReference>
<dbReference type="GO" id="GO:0004061">
    <property type="term" value="F:arylformamidase activity"/>
    <property type="evidence" value="ECO:0007669"/>
    <property type="project" value="InterPro"/>
</dbReference>
<dbReference type="AlphaFoldDB" id="A0A7H8QPV5"/>
<keyword evidence="4" id="KW-1185">Reference proteome</keyword>
<evidence type="ECO:0000256" key="2">
    <source>
        <dbReference type="SAM" id="MobiDB-lite"/>
    </source>
</evidence>
<evidence type="ECO:0008006" key="5">
    <source>
        <dbReference type="Google" id="ProtNLM"/>
    </source>
</evidence>
<accession>A0A7H8QPV5</accession>
<dbReference type="GO" id="GO:0019441">
    <property type="term" value="P:L-tryptophan catabolic process to kynurenine"/>
    <property type="evidence" value="ECO:0007669"/>
    <property type="project" value="InterPro"/>
</dbReference>
<sequence>MGEPMREEAESSPSVSRLGSRKDEILALHKCPYDKLPNPKRVWHGEPNSRDEGLGRLVILTPEIVAAAASNIKSGRRVSLSWGMDKLDIANFNRHPSQHHVIPLMNGFAFDDIYIFNPQQSSQWDGLRHFSAPSEDNPSKRVFYGGVESSEIMDRKNTRIGLQHWAKEGICGRGVLLDYVEYAARHGIKYSLFSDHAISLSTLQDVAKEQGVTFQYGDLLFIRIGLVQEWESRMTMEDKMAYASSTNPQHAGIEGTEEMLRWIWDTGFAAVAGDAISFEVYPPQKEYRRANGDPSVEGVFMHEVILAGWGMPIGELFDLEELAQICKEENRWEFFIASAPLNMPGGISSPPNCLAIF</sequence>
<dbReference type="InterPro" id="IPR037175">
    <property type="entry name" value="KFase_sf"/>
</dbReference>
<protein>
    <recommendedName>
        <fullName evidence="5">Cyclase</fullName>
    </recommendedName>
</protein>
<comment type="similarity">
    <text evidence="1">Belongs to the Cyclase 1 superfamily.</text>
</comment>
<gene>
    <name evidence="3" type="ORF">TRUGW13939_03031</name>
</gene>
<dbReference type="PANTHER" id="PTHR34861">
    <property type="match status" value="1"/>
</dbReference>
<name>A0A7H8QPV5_TALRU</name>
<dbReference type="OrthoDB" id="5396at2759"/>
<dbReference type="InterPro" id="IPR007325">
    <property type="entry name" value="KFase/CYL"/>
</dbReference>
<evidence type="ECO:0000256" key="1">
    <source>
        <dbReference type="ARBA" id="ARBA00007865"/>
    </source>
</evidence>
<dbReference type="GeneID" id="55990537"/>
<dbReference type="Gene3D" id="3.50.30.50">
    <property type="entry name" value="Putative cyclase"/>
    <property type="match status" value="1"/>
</dbReference>
<dbReference type="RefSeq" id="XP_035342110.1">
    <property type="nucleotide sequence ID" value="XM_035486217.1"/>
</dbReference>
<organism evidence="3 4">
    <name type="scientific">Talaromyces rugulosus</name>
    <name type="common">Penicillium rugulosum</name>
    <dbReference type="NCBI Taxonomy" id="121627"/>
    <lineage>
        <taxon>Eukaryota</taxon>
        <taxon>Fungi</taxon>
        <taxon>Dikarya</taxon>
        <taxon>Ascomycota</taxon>
        <taxon>Pezizomycotina</taxon>
        <taxon>Eurotiomycetes</taxon>
        <taxon>Eurotiomycetidae</taxon>
        <taxon>Eurotiales</taxon>
        <taxon>Trichocomaceae</taxon>
        <taxon>Talaromyces</taxon>
        <taxon>Talaromyces sect. Islandici</taxon>
    </lineage>
</organism>
<evidence type="ECO:0000313" key="3">
    <source>
        <dbReference type="EMBL" id="QKX55932.1"/>
    </source>
</evidence>
<dbReference type="SUPFAM" id="SSF102198">
    <property type="entry name" value="Putative cyclase"/>
    <property type="match status" value="1"/>
</dbReference>
<reference evidence="4" key="1">
    <citation type="submission" date="2020-06" db="EMBL/GenBank/DDBJ databases">
        <title>A chromosome-scale genome assembly of Talaromyces rugulosus W13939.</title>
        <authorList>
            <person name="Wang B."/>
            <person name="Guo L."/>
            <person name="Ye K."/>
            <person name="Wang L."/>
        </authorList>
    </citation>
    <scope>NUCLEOTIDE SEQUENCE [LARGE SCALE GENOMIC DNA]</scope>
    <source>
        <strain evidence="4">W13939</strain>
    </source>
</reference>
<feature type="region of interest" description="Disordered" evidence="2">
    <location>
        <begin position="1"/>
        <end position="21"/>
    </location>
</feature>
<dbReference type="EMBL" id="CP055899">
    <property type="protein sequence ID" value="QKX55932.1"/>
    <property type="molecule type" value="Genomic_DNA"/>
</dbReference>
<dbReference type="PANTHER" id="PTHR34861:SF8">
    <property type="entry name" value="CYCLASE"/>
    <property type="match status" value="1"/>
</dbReference>
<dbReference type="KEGG" id="trg:TRUGW13939_03031"/>
<proteinExistence type="inferred from homology"/>